<dbReference type="Gene3D" id="3.40.190.290">
    <property type="match status" value="1"/>
</dbReference>
<dbReference type="EMBL" id="BAABBN010000007">
    <property type="protein sequence ID" value="GAA3930067.1"/>
    <property type="molecule type" value="Genomic_DNA"/>
</dbReference>
<evidence type="ECO:0000256" key="4">
    <source>
        <dbReference type="ARBA" id="ARBA00023163"/>
    </source>
</evidence>
<evidence type="ECO:0000259" key="5">
    <source>
        <dbReference type="PROSITE" id="PS50931"/>
    </source>
</evidence>
<dbReference type="InterPro" id="IPR058163">
    <property type="entry name" value="LysR-type_TF_proteobact-type"/>
</dbReference>
<dbReference type="Proteomes" id="UP001501565">
    <property type="component" value="Unassembled WGS sequence"/>
</dbReference>
<comment type="caution">
    <text evidence="6">The sequence shown here is derived from an EMBL/GenBank/DDBJ whole genome shotgun (WGS) entry which is preliminary data.</text>
</comment>
<dbReference type="PANTHER" id="PTHR30537:SF3">
    <property type="entry name" value="TRANSCRIPTIONAL REGULATORY PROTEIN"/>
    <property type="match status" value="1"/>
</dbReference>
<dbReference type="InterPro" id="IPR036390">
    <property type="entry name" value="WH_DNA-bd_sf"/>
</dbReference>
<evidence type="ECO:0000313" key="6">
    <source>
        <dbReference type="EMBL" id="GAA3930067.1"/>
    </source>
</evidence>
<keyword evidence="4" id="KW-0804">Transcription</keyword>
<evidence type="ECO:0000256" key="3">
    <source>
        <dbReference type="ARBA" id="ARBA00023125"/>
    </source>
</evidence>
<evidence type="ECO:0000256" key="2">
    <source>
        <dbReference type="ARBA" id="ARBA00023015"/>
    </source>
</evidence>
<dbReference type="InterPro" id="IPR036388">
    <property type="entry name" value="WH-like_DNA-bd_sf"/>
</dbReference>
<sequence>MGLENGMDWNALRTFLAIARNGSLAGAARELQVNHSTIFRRLNAFEQQIGNRLFDRLNDGYRLTQAGEDVFVRAEAIANAFDDLERQLAGQDFKPRGVVRITAPDNIAYRFLPEYLADFQAMYPEIQVELMVSNQDFNLTRREADIAIRATPAPPEQLIGKKIAALSWSVFCSPEYKARYGAPKGLDELIGHRLIGASHEMSLLPGFQWLEKTHGEYLVAKCNDLVAMSALSEAGYGLAFLPNDQEKAELLKLFTFEPAQKSHLWLLTHPDARQVARIKLLAGHLVNAFQTDERVRE</sequence>
<protein>
    <submittedName>
        <fullName evidence="6">LysR substrate-binding domain-containing protein</fullName>
    </submittedName>
</protein>
<name>A0ABP7MUA8_9GAMM</name>
<proteinExistence type="inferred from homology"/>
<organism evidence="6 7">
    <name type="scientific">Litoribacillus peritrichatus</name>
    <dbReference type="NCBI Taxonomy" id="718191"/>
    <lineage>
        <taxon>Bacteria</taxon>
        <taxon>Pseudomonadati</taxon>
        <taxon>Pseudomonadota</taxon>
        <taxon>Gammaproteobacteria</taxon>
        <taxon>Oceanospirillales</taxon>
        <taxon>Oceanospirillaceae</taxon>
        <taxon>Litoribacillus</taxon>
    </lineage>
</organism>
<dbReference type="SUPFAM" id="SSF46785">
    <property type="entry name" value="Winged helix' DNA-binding domain"/>
    <property type="match status" value="1"/>
</dbReference>
<reference evidence="7" key="1">
    <citation type="journal article" date="2019" name="Int. J. Syst. Evol. Microbiol.">
        <title>The Global Catalogue of Microorganisms (GCM) 10K type strain sequencing project: providing services to taxonomists for standard genome sequencing and annotation.</title>
        <authorList>
            <consortium name="The Broad Institute Genomics Platform"/>
            <consortium name="The Broad Institute Genome Sequencing Center for Infectious Disease"/>
            <person name="Wu L."/>
            <person name="Ma J."/>
        </authorList>
    </citation>
    <scope>NUCLEOTIDE SEQUENCE [LARGE SCALE GENOMIC DNA]</scope>
    <source>
        <strain evidence="7">JCM 17551</strain>
    </source>
</reference>
<dbReference type="Gene3D" id="1.10.10.10">
    <property type="entry name" value="Winged helix-like DNA-binding domain superfamily/Winged helix DNA-binding domain"/>
    <property type="match status" value="1"/>
</dbReference>
<dbReference type="Pfam" id="PF03466">
    <property type="entry name" value="LysR_substrate"/>
    <property type="match status" value="1"/>
</dbReference>
<comment type="similarity">
    <text evidence="1">Belongs to the LysR transcriptional regulatory family.</text>
</comment>
<dbReference type="InterPro" id="IPR000847">
    <property type="entry name" value="LysR_HTH_N"/>
</dbReference>
<keyword evidence="2" id="KW-0805">Transcription regulation</keyword>
<keyword evidence="3" id="KW-0238">DNA-binding</keyword>
<evidence type="ECO:0000313" key="7">
    <source>
        <dbReference type="Proteomes" id="UP001501565"/>
    </source>
</evidence>
<feature type="domain" description="HTH lysR-type" evidence="5">
    <location>
        <begin position="7"/>
        <end position="64"/>
    </location>
</feature>
<keyword evidence="7" id="KW-1185">Reference proteome</keyword>
<dbReference type="PANTHER" id="PTHR30537">
    <property type="entry name" value="HTH-TYPE TRANSCRIPTIONAL REGULATOR"/>
    <property type="match status" value="1"/>
</dbReference>
<gene>
    <name evidence="6" type="ORF">GCM10022277_28430</name>
</gene>
<accession>A0ABP7MUA8</accession>
<evidence type="ECO:0000256" key="1">
    <source>
        <dbReference type="ARBA" id="ARBA00009437"/>
    </source>
</evidence>
<dbReference type="Pfam" id="PF00126">
    <property type="entry name" value="HTH_1"/>
    <property type="match status" value="1"/>
</dbReference>
<dbReference type="SUPFAM" id="SSF53850">
    <property type="entry name" value="Periplasmic binding protein-like II"/>
    <property type="match status" value="1"/>
</dbReference>
<dbReference type="InterPro" id="IPR005119">
    <property type="entry name" value="LysR_subst-bd"/>
</dbReference>
<dbReference type="PROSITE" id="PS50931">
    <property type="entry name" value="HTH_LYSR"/>
    <property type="match status" value="1"/>
</dbReference>